<feature type="domain" description="Tf2-1-like SH3-like" evidence="1">
    <location>
        <begin position="92"/>
        <end position="121"/>
    </location>
</feature>
<proteinExistence type="predicted"/>
<name>A0A2K3NR21_TRIPR</name>
<dbReference type="EMBL" id="ASHM01000826">
    <property type="protein sequence ID" value="PNY05482.1"/>
    <property type="molecule type" value="Genomic_DNA"/>
</dbReference>
<evidence type="ECO:0000313" key="3">
    <source>
        <dbReference type="Proteomes" id="UP000236291"/>
    </source>
</evidence>
<comment type="caution">
    <text evidence="2">The sequence shown here is derived from an EMBL/GenBank/DDBJ whole genome shotgun (WGS) entry which is preliminary data.</text>
</comment>
<organism evidence="2 3">
    <name type="scientific">Trifolium pratense</name>
    <name type="common">Red clover</name>
    <dbReference type="NCBI Taxonomy" id="57577"/>
    <lineage>
        <taxon>Eukaryota</taxon>
        <taxon>Viridiplantae</taxon>
        <taxon>Streptophyta</taxon>
        <taxon>Embryophyta</taxon>
        <taxon>Tracheophyta</taxon>
        <taxon>Spermatophyta</taxon>
        <taxon>Magnoliopsida</taxon>
        <taxon>eudicotyledons</taxon>
        <taxon>Gunneridae</taxon>
        <taxon>Pentapetalae</taxon>
        <taxon>rosids</taxon>
        <taxon>fabids</taxon>
        <taxon>Fabales</taxon>
        <taxon>Fabaceae</taxon>
        <taxon>Papilionoideae</taxon>
        <taxon>50 kb inversion clade</taxon>
        <taxon>NPAAA clade</taxon>
        <taxon>Hologalegina</taxon>
        <taxon>IRL clade</taxon>
        <taxon>Trifolieae</taxon>
        <taxon>Trifolium</taxon>
    </lineage>
</organism>
<protein>
    <recommendedName>
        <fullName evidence="1">Tf2-1-like SH3-like domain-containing protein</fullName>
    </recommendedName>
</protein>
<accession>A0A2K3NR21</accession>
<sequence>MARLLQPLPVPQQIWEISLWILSLDYLNPRVAYGRKPPSVVRFSQGEIKVEAIANELLDRDETLKQLKQHLLDAQEQMKKFTDLKCTDLSFKVVGVVSYKLKLPETARIHPVFHISQLKKAVGDYSVEAELPEGLEVDIDDLEVSYREILNYCRSPRLWFSPSIHCRAYALFS</sequence>
<reference evidence="2 3" key="1">
    <citation type="journal article" date="2014" name="Am. J. Bot.">
        <title>Genome assembly and annotation for red clover (Trifolium pratense; Fabaceae).</title>
        <authorList>
            <person name="Istvanek J."/>
            <person name="Jaros M."/>
            <person name="Krenek A."/>
            <person name="Repkova J."/>
        </authorList>
    </citation>
    <scope>NUCLEOTIDE SEQUENCE [LARGE SCALE GENOMIC DNA]</scope>
    <source>
        <strain evidence="3">cv. Tatra</strain>
        <tissue evidence="2">Young leaves</tissue>
    </source>
</reference>
<gene>
    <name evidence="2" type="ORF">L195_g001934</name>
</gene>
<reference evidence="2 3" key="2">
    <citation type="journal article" date="2017" name="Front. Plant Sci.">
        <title>Gene Classification and Mining of Molecular Markers Useful in Red Clover (Trifolium pratense) Breeding.</title>
        <authorList>
            <person name="Istvanek J."/>
            <person name="Dluhosova J."/>
            <person name="Dluhos P."/>
            <person name="Patkova L."/>
            <person name="Nedelnik J."/>
            <person name="Repkova J."/>
        </authorList>
    </citation>
    <scope>NUCLEOTIDE SEQUENCE [LARGE SCALE GENOMIC DNA]</scope>
    <source>
        <strain evidence="3">cv. Tatra</strain>
        <tissue evidence="2">Young leaves</tissue>
    </source>
</reference>
<dbReference type="InterPro" id="IPR056924">
    <property type="entry name" value="SH3_Tf2-1"/>
</dbReference>
<dbReference type="Proteomes" id="UP000236291">
    <property type="component" value="Unassembled WGS sequence"/>
</dbReference>
<evidence type="ECO:0000313" key="2">
    <source>
        <dbReference type="EMBL" id="PNY05482.1"/>
    </source>
</evidence>
<evidence type="ECO:0000259" key="1">
    <source>
        <dbReference type="Pfam" id="PF24626"/>
    </source>
</evidence>
<dbReference type="Pfam" id="PF24626">
    <property type="entry name" value="SH3_Tf2-1"/>
    <property type="match status" value="1"/>
</dbReference>
<dbReference type="AlphaFoldDB" id="A0A2K3NR21"/>